<dbReference type="EMBL" id="UINC01001656">
    <property type="protein sequence ID" value="SUZ85898.1"/>
    <property type="molecule type" value="Genomic_DNA"/>
</dbReference>
<comment type="subunit">
    <text evidence="2">Monomer.</text>
</comment>
<keyword evidence="7" id="KW-1133">Transmembrane helix</keyword>
<dbReference type="GO" id="GO:0015031">
    <property type="term" value="P:protein transport"/>
    <property type="evidence" value="ECO:0007669"/>
    <property type="project" value="UniProtKB-KW"/>
</dbReference>
<reference evidence="8" key="1">
    <citation type="submission" date="2018-05" db="EMBL/GenBank/DDBJ databases">
        <authorList>
            <person name="Lanie J.A."/>
            <person name="Ng W.-L."/>
            <person name="Kazmierczak K.M."/>
            <person name="Andrzejewski T.M."/>
            <person name="Davidsen T.M."/>
            <person name="Wayne K.J."/>
            <person name="Tettelin H."/>
            <person name="Glass J.I."/>
            <person name="Rusch D."/>
            <person name="Podicherti R."/>
            <person name="Tsui H.-C.T."/>
            <person name="Winkler M.E."/>
        </authorList>
    </citation>
    <scope>NUCLEOTIDE SEQUENCE</scope>
</reference>
<keyword evidence="7" id="KW-0812">Transmembrane</keyword>
<dbReference type="Gene3D" id="2.50.20.10">
    <property type="entry name" value="Lipoprotein localisation LolA/LolB/LppX"/>
    <property type="match status" value="1"/>
</dbReference>
<evidence type="ECO:0000256" key="7">
    <source>
        <dbReference type="SAM" id="Phobius"/>
    </source>
</evidence>
<feature type="transmembrane region" description="Helical" evidence="7">
    <location>
        <begin position="20"/>
        <end position="41"/>
    </location>
</feature>
<comment type="subcellular location">
    <subcellularLocation>
        <location evidence="1">Cell outer membrane</location>
    </subcellularLocation>
</comment>
<dbReference type="AlphaFoldDB" id="A0A381R4W4"/>
<dbReference type="InterPro" id="IPR029046">
    <property type="entry name" value="LolA/LolB/LppX"/>
</dbReference>
<feature type="non-terminal residue" evidence="8">
    <location>
        <position position="1"/>
    </location>
</feature>
<evidence type="ECO:0000256" key="5">
    <source>
        <dbReference type="ARBA" id="ARBA00023136"/>
    </source>
</evidence>
<organism evidence="8">
    <name type="scientific">marine metagenome</name>
    <dbReference type="NCBI Taxonomy" id="408172"/>
    <lineage>
        <taxon>unclassified sequences</taxon>
        <taxon>metagenomes</taxon>
        <taxon>ecological metagenomes</taxon>
    </lineage>
</organism>
<proteinExistence type="predicted"/>
<evidence type="ECO:0008006" key="9">
    <source>
        <dbReference type="Google" id="ProtNLM"/>
    </source>
</evidence>
<gene>
    <name evidence="8" type="ORF">METZ01_LOCUS38752</name>
</gene>
<name>A0A381R4W4_9ZZZZ</name>
<keyword evidence="3" id="KW-0813">Transport</keyword>
<evidence type="ECO:0000256" key="6">
    <source>
        <dbReference type="ARBA" id="ARBA00023186"/>
    </source>
</evidence>
<protein>
    <recommendedName>
        <fullName evidence="9">Outer-membrane lipoprotein LolB</fullName>
    </recommendedName>
</protein>
<evidence type="ECO:0000256" key="2">
    <source>
        <dbReference type="ARBA" id="ARBA00011245"/>
    </source>
</evidence>
<keyword evidence="5 7" id="KW-0472">Membrane</keyword>
<dbReference type="Pfam" id="PF03550">
    <property type="entry name" value="LolB"/>
    <property type="match status" value="1"/>
</dbReference>
<evidence type="ECO:0000256" key="4">
    <source>
        <dbReference type="ARBA" id="ARBA00022927"/>
    </source>
</evidence>
<accession>A0A381R4W4</accession>
<keyword evidence="6" id="KW-0143">Chaperone</keyword>
<dbReference type="GO" id="GO:0009279">
    <property type="term" value="C:cell outer membrane"/>
    <property type="evidence" value="ECO:0007669"/>
    <property type="project" value="UniProtKB-SubCell"/>
</dbReference>
<dbReference type="InterPro" id="IPR004565">
    <property type="entry name" value="OM_lipoprot_LolB"/>
</dbReference>
<dbReference type="SUPFAM" id="SSF89392">
    <property type="entry name" value="Prokaryotic lipoproteins and lipoprotein localization factors"/>
    <property type="match status" value="1"/>
</dbReference>
<keyword evidence="4" id="KW-0653">Protein transport</keyword>
<sequence>VFPKIKKIQKVWNFVLNNRLLLLIIIVFSHLFIASCANHQLVRNSELWQERLDVVNGLSEYRIKGSLSLLMNRSSFVGSFDCFKGNFASKFIVRDYFGKPVLTFDPNHPELIVNDSAFDALKNNFIFNNDNEFNILSSLLALPVNIEQDRLIYDDKGWLIQVKYPEWTVHYESYQTLNGLVIPKKITIKGRSFRLTLVNSVLEI</sequence>
<evidence type="ECO:0000256" key="3">
    <source>
        <dbReference type="ARBA" id="ARBA00022448"/>
    </source>
</evidence>
<evidence type="ECO:0000256" key="1">
    <source>
        <dbReference type="ARBA" id="ARBA00004442"/>
    </source>
</evidence>
<evidence type="ECO:0000313" key="8">
    <source>
        <dbReference type="EMBL" id="SUZ85898.1"/>
    </source>
</evidence>